<evidence type="ECO:0000256" key="10">
    <source>
        <dbReference type="ARBA" id="ARBA00022990"/>
    </source>
</evidence>
<evidence type="ECO:0000256" key="7">
    <source>
        <dbReference type="ARBA" id="ARBA00022704"/>
    </source>
</evidence>
<keyword evidence="6" id="KW-0646">Protease inhibitor</keyword>
<evidence type="ECO:0000256" key="9">
    <source>
        <dbReference type="ARBA" id="ARBA00022843"/>
    </source>
</evidence>
<dbReference type="AlphaFoldDB" id="A0A3P8VWV1"/>
<reference evidence="13" key="2">
    <citation type="submission" date="2025-08" db="UniProtKB">
        <authorList>
            <consortium name="Ensembl"/>
        </authorList>
    </citation>
    <scope>IDENTIFICATION</scope>
</reference>
<dbReference type="Ensembl" id="ENSCSET00000019952.1">
    <property type="protein sequence ID" value="ENSCSEP00000019713.1"/>
    <property type="gene ID" value="ENSCSEG00000012584.1"/>
</dbReference>
<name>A0A3P8VWV1_CYNSE</name>
<evidence type="ECO:0000256" key="3">
    <source>
        <dbReference type="ARBA" id="ARBA00017619"/>
    </source>
</evidence>
<sequence>PPHPICYFPAPTPLPTCPVEEPVLKTSDDFSLEDVLSSTAQLAAGADSALDALSDTLMDITPAPHQPPAVPPKDVVKDIMEEKLIKMGERDDTLPPEYRPTEEDLKVRQSRGQHAMNCCRDSAFSFISQNTMDDNKALDLLSSDFSAALPPSAAPVTAAADTVKLEPPPMAAPVLDSLAETLLPAALESKPKAEKPKVTTKQQREEPPSATDELSSQLVSDIVPKSATS</sequence>
<dbReference type="GO" id="GO:0010859">
    <property type="term" value="F:calcium-dependent cysteine-type endopeptidase inhibitor activity"/>
    <property type="evidence" value="ECO:0007669"/>
    <property type="project" value="TreeGrafter"/>
</dbReference>
<evidence type="ECO:0000313" key="14">
    <source>
        <dbReference type="Proteomes" id="UP000265120"/>
    </source>
</evidence>
<dbReference type="PANTHER" id="PTHR10077:SF0">
    <property type="entry name" value="CALPASTATIN"/>
    <property type="match status" value="1"/>
</dbReference>
<organism evidence="13 14">
    <name type="scientific">Cynoglossus semilaevis</name>
    <name type="common">Tongue sole</name>
    <dbReference type="NCBI Taxonomy" id="244447"/>
    <lineage>
        <taxon>Eukaryota</taxon>
        <taxon>Metazoa</taxon>
        <taxon>Chordata</taxon>
        <taxon>Craniata</taxon>
        <taxon>Vertebrata</taxon>
        <taxon>Euteleostomi</taxon>
        <taxon>Actinopterygii</taxon>
        <taxon>Neopterygii</taxon>
        <taxon>Teleostei</taxon>
        <taxon>Neoteleostei</taxon>
        <taxon>Acanthomorphata</taxon>
        <taxon>Carangaria</taxon>
        <taxon>Pleuronectiformes</taxon>
        <taxon>Pleuronectoidei</taxon>
        <taxon>Cynoglossidae</taxon>
        <taxon>Cynoglossinae</taxon>
        <taxon>Cynoglossus</taxon>
    </lineage>
</organism>
<reference evidence="13" key="3">
    <citation type="submission" date="2025-09" db="UniProtKB">
        <authorList>
            <consortium name="Ensembl"/>
        </authorList>
    </citation>
    <scope>IDENTIFICATION</scope>
</reference>
<evidence type="ECO:0000256" key="12">
    <source>
        <dbReference type="SAM" id="MobiDB-lite"/>
    </source>
</evidence>
<dbReference type="InParanoid" id="A0A3P8VWV1"/>
<evidence type="ECO:0000313" key="13">
    <source>
        <dbReference type="Ensembl" id="ENSCSEP00000019713.1"/>
    </source>
</evidence>
<evidence type="ECO:0000256" key="6">
    <source>
        <dbReference type="ARBA" id="ARBA00022690"/>
    </source>
</evidence>
<dbReference type="GO" id="GO:0005737">
    <property type="term" value="C:cytoplasm"/>
    <property type="evidence" value="ECO:0007669"/>
    <property type="project" value="TreeGrafter"/>
</dbReference>
<reference evidence="13 14" key="1">
    <citation type="journal article" date="2014" name="Nat. Genet.">
        <title>Whole-genome sequence of a flatfish provides insights into ZW sex chromosome evolution and adaptation to a benthic lifestyle.</title>
        <authorList>
            <person name="Chen S."/>
            <person name="Zhang G."/>
            <person name="Shao C."/>
            <person name="Huang Q."/>
            <person name="Liu G."/>
            <person name="Zhang P."/>
            <person name="Song W."/>
            <person name="An N."/>
            <person name="Chalopin D."/>
            <person name="Volff J.N."/>
            <person name="Hong Y."/>
            <person name="Li Q."/>
            <person name="Sha Z."/>
            <person name="Zhou H."/>
            <person name="Xie M."/>
            <person name="Yu Q."/>
            <person name="Liu Y."/>
            <person name="Xiang H."/>
            <person name="Wang N."/>
            <person name="Wu K."/>
            <person name="Yang C."/>
            <person name="Zhou Q."/>
            <person name="Liao X."/>
            <person name="Yang L."/>
            <person name="Hu Q."/>
            <person name="Zhang J."/>
            <person name="Meng L."/>
            <person name="Jin L."/>
            <person name="Tian Y."/>
            <person name="Lian J."/>
            <person name="Yang J."/>
            <person name="Miao G."/>
            <person name="Liu S."/>
            <person name="Liang Z."/>
            <person name="Yan F."/>
            <person name="Li Y."/>
            <person name="Sun B."/>
            <person name="Zhang H."/>
            <person name="Zhang J."/>
            <person name="Zhu Y."/>
            <person name="Du M."/>
            <person name="Zhao Y."/>
            <person name="Schartl M."/>
            <person name="Tang Q."/>
            <person name="Wang J."/>
        </authorList>
    </citation>
    <scope>NUCLEOTIDE SEQUENCE</scope>
</reference>
<dbReference type="Pfam" id="PF00748">
    <property type="entry name" value="Calpain_inhib"/>
    <property type="match status" value="1"/>
</dbReference>
<keyword evidence="10" id="KW-0007">Acetylation</keyword>
<comment type="function">
    <text evidence="1">Specific inhibition of calpain (calcium-dependent cysteine protease). Plays a key role in postmortem tenderization of meat and have been proposed to be involved in muscle protein degradation in living tissue.</text>
</comment>
<evidence type="ECO:0000256" key="8">
    <source>
        <dbReference type="ARBA" id="ARBA00022737"/>
    </source>
</evidence>
<dbReference type="InterPro" id="IPR001259">
    <property type="entry name" value="Prot_inh_calpain"/>
</dbReference>
<evidence type="ECO:0000256" key="4">
    <source>
        <dbReference type="ARBA" id="ARBA00022499"/>
    </source>
</evidence>
<evidence type="ECO:0000256" key="5">
    <source>
        <dbReference type="ARBA" id="ARBA00022553"/>
    </source>
</evidence>
<dbReference type="GeneTree" id="ENSGT01030000237571"/>
<feature type="region of interest" description="Disordered" evidence="12">
    <location>
        <begin position="185"/>
        <end position="229"/>
    </location>
</feature>
<evidence type="ECO:0000256" key="11">
    <source>
        <dbReference type="ARBA" id="ARBA00033013"/>
    </source>
</evidence>
<protein>
    <recommendedName>
        <fullName evidence="3">Calpastatin</fullName>
    </recommendedName>
    <alternativeName>
        <fullName evidence="11">Calpain inhibitor</fullName>
    </alternativeName>
</protein>
<keyword evidence="5" id="KW-0597">Phosphoprotein</keyword>
<dbReference type="InterPro" id="IPR026998">
    <property type="entry name" value="Calpastatin"/>
</dbReference>
<keyword evidence="7" id="KW-0789">Thiol protease inhibitor</keyword>
<keyword evidence="9" id="KW-0832">Ubl conjugation</keyword>
<evidence type="ECO:0000256" key="1">
    <source>
        <dbReference type="ARBA" id="ARBA00002637"/>
    </source>
</evidence>
<keyword evidence="4" id="KW-1017">Isopeptide bond</keyword>
<dbReference type="STRING" id="244447.ENSCSEP00000019713"/>
<feature type="compositionally biased region" description="Basic and acidic residues" evidence="12">
    <location>
        <begin position="189"/>
        <end position="207"/>
    </location>
</feature>
<dbReference type="PANTHER" id="PTHR10077">
    <property type="entry name" value="CALPASTATIN"/>
    <property type="match status" value="1"/>
</dbReference>
<keyword evidence="14" id="KW-1185">Reference proteome</keyword>
<evidence type="ECO:0000256" key="2">
    <source>
        <dbReference type="ARBA" id="ARBA00009487"/>
    </source>
</evidence>
<keyword evidence="8" id="KW-0677">Repeat</keyword>
<dbReference type="Proteomes" id="UP000265120">
    <property type="component" value="Chromosome 11"/>
</dbReference>
<accession>A0A3P8VWV1</accession>
<proteinExistence type="inferred from homology"/>
<comment type="similarity">
    <text evidence="2">Belongs to the protease inhibitor I27 (calpastatin) family.</text>
</comment>